<name>A0A9D2D2H0_9FIRM</name>
<organism evidence="2 3">
    <name type="scientific">Candidatus Eubacterium avistercoris</name>
    <dbReference type="NCBI Taxonomy" id="2838567"/>
    <lineage>
        <taxon>Bacteria</taxon>
        <taxon>Bacillati</taxon>
        <taxon>Bacillota</taxon>
        <taxon>Clostridia</taxon>
        <taxon>Eubacteriales</taxon>
        <taxon>Eubacteriaceae</taxon>
        <taxon>Eubacterium</taxon>
    </lineage>
</organism>
<feature type="transmembrane region" description="Helical" evidence="1">
    <location>
        <begin position="56"/>
        <end position="72"/>
    </location>
</feature>
<evidence type="ECO:0000256" key="1">
    <source>
        <dbReference type="SAM" id="Phobius"/>
    </source>
</evidence>
<feature type="transmembrane region" description="Helical" evidence="1">
    <location>
        <begin position="84"/>
        <end position="115"/>
    </location>
</feature>
<feature type="transmembrane region" description="Helical" evidence="1">
    <location>
        <begin position="163"/>
        <end position="186"/>
    </location>
</feature>
<comment type="caution">
    <text evidence="2">The sequence shown here is derived from an EMBL/GenBank/DDBJ whole genome shotgun (WGS) entry which is preliminary data.</text>
</comment>
<dbReference type="Proteomes" id="UP000824024">
    <property type="component" value="Unassembled WGS sequence"/>
</dbReference>
<keyword evidence="1" id="KW-0472">Membrane</keyword>
<protein>
    <submittedName>
        <fullName evidence="2">Uncharacterized protein</fullName>
    </submittedName>
</protein>
<dbReference type="AlphaFoldDB" id="A0A9D2D2H0"/>
<keyword evidence="1" id="KW-1133">Transmembrane helix</keyword>
<accession>A0A9D2D2H0</accession>
<feature type="transmembrane region" description="Helical" evidence="1">
    <location>
        <begin position="212"/>
        <end position="234"/>
    </location>
</feature>
<keyword evidence="1" id="KW-0812">Transmembrane</keyword>
<evidence type="ECO:0000313" key="2">
    <source>
        <dbReference type="EMBL" id="HIZ07368.1"/>
    </source>
</evidence>
<reference evidence="2" key="1">
    <citation type="journal article" date="2021" name="PeerJ">
        <title>Extensive microbial diversity within the chicken gut microbiome revealed by metagenomics and culture.</title>
        <authorList>
            <person name="Gilroy R."/>
            <person name="Ravi A."/>
            <person name="Getino M."/>
            <person name="Pursley I."/>
            <person name="Horton D.L."/>
            <person name="Alikhan N.F."/>
            <person name="Baker D."/>
            <person name="Gharbi K."/>
            <person name="Hall N."/>
            <person name="Watson M."/>
            <person name="Adriaenssens E.M."/>
            <person name="Foster-Nyarko E."/>
            <person name="Jarju S."/>
            <person name="Secka A."/>
            <person name="Antonio M."/>
            <person name="Oren A."/>
            <person name="Chaudhuri R.R."/>
            <person name="La Ragione R."/>
            <person name="Hildebrand F."/>
            <person name="Pallen M.J."/>
        </authorList>
    </citation>
    <scope>NUCLEOTIDE SEQUENCE</scope>
    <source>
        <strain evidence="2">CHK192-9172</strain>
    </source>
</reference>
<gene>
    <name evidence="2" type="ORF">IAA08_05470</name>
</gene>
<sequence>MKKLRIVIQYECVTSFKYIWLFYAIEYAIVLLIAVVVAVCTGAMEHVGSNCLEINTMIYAAVLGVLGFHEDFKMLIQNGFTRRYIYLATLSMFAFISGIMALVDTVMGNGLHYFLNGYSSMYGAIYGYYHFFANWLWLFLLYMLVCSLLYLVGLAVNRYGKRILLYSGAALLGLVLIVTAMFRYILPGETARSALNFLAGAMGFMSDGTKHLGLPLLTLFLITAVLELGAYAVIRRTELR</sequence>
<feature type="transmembrane region" description="Helical" evidence="1">
    <location>
        <begin position="20"/>
        <end position="44"/>
    </location>
</feature>
<evidence type="ECO:0000313" key="3">
    <source>
        <dbReference type="Proteomes" id="UP000824024"/>
    </source>
</evidence>
<feature type="transmembrane region" description="Helical" evidence="1">
    <location>
        <begin position="135"/>
        <end position="156"/>
    </location>
</feature>
<proteinExistence type="predicted"/>
<dbReference type="EMBL" id="DXCH01000152">
    <property type="protein sequence ID" value="HIZ07368.1"/>
    <property type="molecule type" value="Genomic_DNA"/>
</dbReference>
<reference evidence="2" key="2">
    <citation type="submission" date="2021-04" db="EMBL/GenBank/DDBJ databases">
        <authorList>
            <person name="Gilroy R."/>
        </authorList>
    </citation>
    <scope>NUCLEOTIDE SEQUENCE</scope>
    <source>
        <strain evidence="2">CHK192-9172</strain>
    </source>
</reference>